<keyword evidence="1" id="KW-0732">Signal</keyword>
<protein>
    <submittedName>
        <fullName evidence="2">Uncharacterized protein</fullName>
    </submittedName>
</protein>
<dbReference type="AlphaFoldDB" id="A0AAN9M1R8"/>
<dbReference type="Proteomes" id="UP001367508">
    <property type="component" value="Unassembled WGS sequence"/>
</dbReference>
<evidence type="ECO:0000256" key="1">
    <source>
        <dbReference type="SAM" id="SignalP"/>
    </source>
</evidence>
<keyword evidence="3" id="KW-1185">Reference proteome</keyword>
<name>A0AAN9M1R8_CANGL</name>
<organism evidence="2 3">
    <name type="scientific">Canavalia gladiata</name>
    <name type="common">Sword bean</name>
    <name type="synonym">Dolichos gladiatus</name>
    <dbReference type="NCBI Taxonomy" id="3824"/>
    <lineage>
        <taxon>Eukaryota</taxon>
        <taxon>Viridiplantae</taxon>
        <taxon>Streptophyta</taxon>
        <taxon>Embryophyta</taxon>
        <taxon>Tracheophyta</taxon>
        <taxon>Spermatophyta</taxon>
        <taxon>Magnoliopsida</taxon>
        <taxon>eudicotyledons</taxon>
        <taxon>Gunneridae</taxon>
        <taxon>Pentapetalae</taxon>
        <taxon>rosids</taxon>
        <taxon>fabids</taxon>
        <taxon>Fabales</taxon>
        <taxon>Fabaceae</taxon>
        <taxon>Papilionoideae</taxon>
        <taxon>50 kb inversion clade</taxon>
        <taxon>NPAAA clade</taxon>
        <taxon>indigoferoid/millettioid clade</taxon>
        <taxon>Phaseoleae</taxon>
        <taxon>Canavalia</taxon>
    </lineage>
</organism>
<comment type="caution">
    <text evidence="2">The sequence shown here is derived from an EMBL/GenBank/DDBJ whole genome shotgun (WGS) entry which is preliminary data.</text>
</comment>
<evidence type="ECO:0000313" key="2">
    <source>
        <dbReference type="EMBL" id="KAK7343747.1"/>
    </source>
</evidence>
<reference evidence="2 3" key="1">
    <citation type="submission" date="2024-01" db="EMBL/GenBank/DDBJ databases">
        <title>The genomes of 5 underutilized Papilionoideae crops provide insights into root nodulation and disease resistanc.</title>
        <authorList>
            <person name="Jiang F."/>
        </authorList>
    </citation>
    <scope>NUCLEOTIDE SEQUENCE [LARGE SCALE GENOMIC DNA]</scope>
    <source>
        <strain evidence="2">LVBAO_FW01</strain>
        <tissue evidence="2">Leaves</tissue>
    </source>
</reference>
<feature type="signal peptide" evidence="1">
    <location>
        <begin position="1"/>
        <end position="21"/>
    </location>
</feature>
<gene>
    <name evidence="2" type="ORF">VNO77_12756</name>
</gene>
<proteinExistence type="predicted"/>
<dbReference type="PANTHER" id="PTHR31890:SF9">
    <property type="entry name" value="PLANT INVERTASE_PECTIN METHYLESTERASE INHIBITOR SUPERFAMILY PROTEIN"/>
    <property type="match status" value="1"/>
</dbReference>
<feature type="chain" id="PRO_5042933832" evidence="1">
    <location>
        <begin position="22"/>
        <end position="112"/>
    </location>
</feature>
<accession>A0AAN9M1R8</accession>
<dbReference type="EMBL" id="JAYMYQ010000003">
    <property type="protein sequence ID" value="KAK7343747.1"/>
    <property type="molecule type" value="Genomic_DNA"/>
</dbReference>
<evidence type="ECO:0000313" key="3">
    <source>
        <dbReference type="Proteomes" id="UP001367508"/>
    </source>
</evidence>
<sequence length="112" mass="12098">MNSSSFLFTLGLILISHSTLTVNSKDHHGNGPDMMAQVILELALNKGTEGQNFLKGLVQTNNVLAIQECATFHYDGMIGSFRSSLKELEEDPETANYDAKVAGDGPMVAIEP</sequence>
<dbReference type="PANTHER" id="PTHR31890">
    <property type="entry name" value="PLANT INVERTASE/PECTIN METHYLESTERASE INHIBITOR SUPERFAMILY PROTEIN"/>
    <property type="match status" value="1"/>
</dbReference>